<reference evidence="3 4" key="1">
    <citation type="submission" date="2019-06" db="EMBL/GenBank/DDBJ databases">
        <title>Sequencing the genomes of 1000 actinobacteria strains.</title>
        <authorList>
            <person name="Klenk H.-P."/>
        </authorList>
    </citation>
    <scope>NUCLEOTIDE SEQUENCE [LARGE SCALE GENOMIC DNA]</scope>
    <source>
        <strain evidence="3 4">DSM 45679</strain>
    </source>
</reference>
<protein>
    <submittedName>
        <fullName evidence="3">3-hydroxyacyl-[acyl-carrier-protein] dehydratase</fullName>
    </submittedName>
</protein>
<dbReference type="Gene3D" id="3.10.129.10">
    <property type="entry name" value="Hotdog Thioesterase"/>
    <property type="match status" value="1"/>
</dbReference>
<dbReference type="Proteomes" id="UP000320876">
    <property type="component" value="Unassembled WGS sequence"/>
</dbReference>
<name>A0A542DE68_AMYCI</name>
<comment type="caution">
    <text evidence="3">The sequence shown here is derived from an EMBL/GenBank/DDBJ whole genome shotgun (WGS) entry which is preliminary data.</text>
</comment>
<dbReference type="GO" id="GO:0016829">
    <property type="term" value="F:lyase activity"/>
    <property type="evidence" value="ECO:0007669"/>
    <property type="project" value="UniProtKB-KW"/>
</dbReference>
<organism evidence="3 4">
    <name type="scientific">Amycolatopsis cihanbeyliensis</name>
    <dbReference type="NCBI Taxonomy" id="1128664"/>
    <lineage>
        <taxon>Bacteria</taxon>
        <taxon>Bacillati</taxon>
        <taxon>Actinomycetota</taxon>
        <taxon>Actinomycetes</taxon>
        <taxon>Pseudonocardiales</taxon>
        <taxon>Pseudonocardiaceae</taxon>
        <taxon>Amycolatopsis</taxon>
    </lineage>
</organism>
<dbReference type="PANTHER" id="PTHR30272:SF1">
    <property type="entry name" value="3-HYDROXYACYL-[ACYL-CARRIER-PROTEIN] DEHYDRATASE"/>
    <property type="match status" value="1"/>
</dbReference>
<sequence length="161" mass="17765">MITAAEVRKLLPHRYPMLLVDKVLDVVPGERLTAIKAVTCNEPWYAHAGEDARVEDLAYPETLLLESWGQSAGILAGMGRAEVQSGEVMLFGSMSEVDIHRKLYPGDVAEHRVRVTRALSDTVIFEGESLLEGEPLLTVSKMVMTFRPAEVLRSAEPVTMS</sequence>
<dbReference type="PANTHER" id="PTHR30272">
    <property type="entry name" value="3-HYDROXYACYL-[ACYL-CARRIER-PROTEIN] DEHYDRATASE"/>
    <property type="match status" value="1"/>
</dbReference>
<evidence type="ECO:0000313" key="4">
    <source>
        <dbReference type="Proteomes" id="UP000320876"/>
    </source>
</evidence>
<dbReference type="AlphaFoldDB" id="A0A542DE68"/>
<dbReference type="Pfam" id="PF07977">
    <property type="entry name" value="FabA"/>
    <property type="match status" value="1"/>
</dbReference>
<evidence type="ECO:0000256" key="2">
    <source>
        <dbReference type="ARBA" id="ARBA00023239"/>
    </source>
</evidence>
<dbReference type="OrthoDB" id="9772788at2"/>
<gene>
    <name evidence="3" type="ORF">FB471_1049</name>
</gene>
<dbReference type="InterPro" id="IPR013114">
    <property type="entry name" value="FabA_FabZ"/>
</dbReference>
<dbReference type="SUPFAM" id="SSF54637">
    <property type="entry name" value="Thioesterase/thiol ester dehydrase-isomerase"/>
    <property type="match status" value="1"/>
</dbReference>
<evidence type="ECO:0000313" key="3">
    <source>
        <dbReference type="EMBL" id="TQJ01371.1"/>
    </source>
</evidence>
<evidence type="ECO:0000256" key="1">
    <source>
        <dbReference type="ARBA" id="ARBA00009174"/>
    </source>
</evidence>
<dbReference type="EMBL" id="VFML01000001">
    <property type="protein sequence ID" value="TQJ01371.1"/>
    <property type="molecule type" value="Genomic_DNA"/>
</dbReference>
<proteinExistence type="inferred from homology"/>
<dbReference type="InterPro" id="IPR029069">
    <property type="entry name" value="HotDog_dom_sf"/>
</dbReference>
<accession>A0A542DE68</accession>
<dbReference type="RefSeq" id="WP_141996188.1">
    <property type="nucleotide sequence ID" value="NZ_VFML01000001.1"/>
</dbReference>
<comment type="similarity">
    <text evidence="1">Belongs to the thioester dehydratase family. FabZ subfamily.</text>
</comment>
<keyword evidence="2" id="KW-0456">Lyase</keyword>
<keyword evidence="4" id="KW-1185">Reference proteome</keyword>